<feature type="domain" description="HNH nuclease" evidence="2">
    <location>
        <begin position="374"/>
        <end position="425"/>
    </location>
</feature>
<dbReference type="EMBL" id="AP022612">
    <property type="protein sequence ID" value="BBZ33866.1"/>
    <property type="molecule type" value="Genomic_DNA"/>
</dbReference>
<dbReference type="InterPro" id="IPR003870">
    <property type="entry name" value="DUF222"/>
</dbReference>
<dbReference type="Proteomes" id="UP000466931">
    <property type="component" value="Chromosome"/>
</dbReference>
<dbReference type="SMART" id="SM00507">
    <property type="entry name" value="HNHc"/>
    <property type="match status" value="1"/>
</dbReference>
<evidence type="ECO:0000313" key="3">
    <source>
        <dbReference type="EMBL" id="BBZ33866.1"/>
    </source>
</evidence>
<name>A0A7I7XX18_9MYCO</name>
<feature type="region of interest" description="Disordered" evidence="1">
    <location>
        <begin position="475"/>
        <end position="521"/>
    </location>
</feature>
<dbReference type="InterPro" id="IPR003615">
    <property type="entry name" value="HNH_nuc"/>
</dbReference>
<feature type="compositionally biased region" description="Low complexity" evidence="1">
    <location>
        <begin position="321"/>
        <end position="331"/>
    </location>
</feature>
<reference evidence="3" key="1">
    <citation type="journal article" date="2019" name="Emerg. Microbes Infect.">
        <title>Comprehensive subspecies identification of 175 nontuberculous mycobacteria species based on 7547 genomic profiles.</title>
        <authorList>
            <person name="Matsumoto Y."/>
            <person name="Kinjo T."/>
            <person name="Motooka D."/>
            <person name="Nabeya D."/>
            <person name="Jung N."/>
            <person name="Uechi K."/>
            <person name="Horii T."/>
            <person name="Iida T."/>
            <person name="Fujita J."/>
            <person name="Nakamura S."/>
        </authorList>
    </citation>
    <scope>NUCLEOTIDE SEQUENCE [LARGE SCALE GENOMIC DNA]</scope>
    <source>
        <strain evidence="3">JCM 13671</strain>
    </source>
</reference>
<reference evidence="3" key="2">
    <citation type="submission" date="2020-02" db="EMBL/GenBank/DDBJ databases">
        <authorList>
            <person name="Matsumoto Y."/>
            <person name="Motooka D."/>
            <person name="Nakamura S."/>
        </authorList>
    </citation>
    <scope>NUCLEOTIDE SEQUENCE</scope>
    <source>
        <strain evidence="3">JCM 13671</strain>
    </source>
</reference>
<sequence>MCDSGFDPDDDVAVVSAISGFARAEAAAAAGRLAAIHALMELRVVDEDERALWACDTWDACAAEIGAALNISGRKASGQMHMAQALHTRLPRVFTLLQAGTITARTASTICWRTRMVIDDEPMAAIDGELALAARRWGVMSDAQLDQAIDKVLAEYDPDALDAFEAAARGRDVQFGKPEDETGTCSMWGRLLKTDAALIKKRFAELTRHLCADDPRNAGERRSDAIGAIAAESGPLTCRCGNPECVGAKVTPSRSAAVIYVLADERAITAARNNIAAAKTATKTPTGSNAGTEVESPAGGQAGSPAADTSATPPAPPEIPIAPSAPSRRPAAVLQGGGIVPQPLLEELLINGAPVKPMRPPPTDPEPGYRPSAALAAFVRNRDMFCRFPGCTTPAQFCDIDHAIAYPTGPTHPSNLRCLCRKNHLLKTFWTGEQGWSDVQHPDGTIVWTAPTGHTYTTHPGSRIVFPHWDTTTAPLSEATQPTQTPAPTSNRGLQMPRRRRPRAVEEAQRIKSQRARRDTS</sequence>
<gene>
    <name evidence="3" type="ORF">MCNF_24710</name>
</gene>
<accession>A0A7I7XX18</accession>
<keyword evidence="4" id="KW-1185">Reference proteome</keyword>
<organism evidence="3 4">
    <name type="scientific">Mycolicibacterium confluentis</name>
    <dbReference type="NCBI Taxonomy" id="28047"/>
    <lineage>
        <taxon>Bacteria</taxon>
        <taxon>Bacillati</taxon>
        <taxon>Actinomycetota</taxon>
        <taxon>Actinomycetes</taxon>
        <taxon>Mycobacteriales</taxon>
        <taxon>Mycobacteriaceae</taxon>
        <taxon>Mycolicibacterium</taxon>
    </lineage>
</organism>
<proteinExistence type="predicted"/>
<protein>
    <recommendedName>
        <fullName evidence="2">HNH nuclease domain-containing protein</fullName>
    </recommendedName>
</protein>
<dbReference type="Pfam" id="PF02720">
    <property type="entry name" value="DUF222"/>
    <property type="match status" value="1"/>
</dbReference>
<evidence type="ECO:0000259" key="2">
    <source>
        <dbReference type="SMART" id="SM00507"/>
    </source>
</evidence>
<feature type="compositionally biased region" description="Low complexity" evidence="1">
    <location>
        <begin position="479"/>
        <end position="489"/>
    </location>
</feature>
<dbReference type="CDD" id="cd00085">
    <property type="entry name" value="HNHc"/>
    <property type="match status" value="1"/>
</dbReference>
<feature type="region of interest" description="Disordered" evidence="1">
    <location>
        <begin position="280"/>
        <end position="331"/>
    </location>
</feature>
<feature type="compositionally biased region" description="Low complexity" evidence="1">
    <location>
        <begin position="296"/>
        <end position="312"/>
    </location>
</feature>
<evidence type="ECO:0000256" key="1">
    <source>
        <dbReference type="SAM" id="MobiDB-lite"/>
    </source>
</evidence>
<evidence type="ECO:0000313" key="4">
    <source>
        <dbReference type="Proteomes" id="UP000466931"/>
    </source>
</evidence>
<dbReference type="AlphaFoldDB" id="A0A7I7XX18"/>
<feature type="compositionally biased region" description="Basic and acidic residues" evidence="1">
    <location>
        <begin position="503"/>
        <end position="521"/>
    </location>
</feature>